<protein>
    <submittedName>
        <fullName evidence="1">Uncharacterized protein</fullName>
    </submittedName>
</protein>
<evidence type="ECO:0000313" key="1">
    <source>
        <dbReference type="EMBL" id="KTB38574.1"/>
    </source>
</evidence>
<name>A0A0W0FQB1_MONRR</name>
<dbReference type="Proteomes" id="UP000054988">
    <property type="component" value="Unassembled WGS sequence"/>
</dbReference>
<reference evidence="1 2" key="1">
    <citation type="submission" date="2015-12" db="EMBL/GenBank/DDBJ databases">
        <title>Draft genome sequence of Moniliophthora roreri, the causal agent of frosty pod rot of cacao.</title>
        <authorList>
            <person name="Aime M.C."/>
            <person name="Diaz-Valderrama J.R."/>
            <person name="Kijpornyongpan T."/>
            <person name="Phillips-Mora W."/>
        </authorList>
    </citation>
    <scope>NUCLEOTIDE SEQUENCE [LARGE SCALE GENOMIC DNA]</scope>
    <source>
        <strain evidence="1 2">MCA 2952</strain>
    </source>
</reference>
<dbReference type="EMBL" id="LATX01001749">
    <property type="protein sequence ID" value="KTB38574.1"/>
    <property type="molecule type" value="Genomic_DNA"/>
</dbReference>
<evidence type="ECO:0000313" key="2">
    <source>
        <dbReference type="Proteomes" id="UP000054988"/>
    </source>
</evidence>
<proteinExistence type="predicted"/>
<dbReference type="AlphaFoldDB" id="A0A0W0FQB1"/>
<gene>
    <name evidence="1" type="ORF">WG66_8832</name>
</gene>
<organism evidence="1 2">
    <name type="scientific">Moniliophthora roreri</name>
    <name type="common">Frosty pod rot fungus</name>
    <name type="synonym">Monilia roreri</name>
    <dbReference type="NCBI Taxonomy" id="221103"/>
    <lineage>
        <taxon>Eukaryota</taxon>
        <taxon>Fungi</taxon>
        <taxon>Dikarya</taxon>
        <taxon>Basidiomycota</taxon>
        <taxon>Agaricomycotina</taxon>
        <taxon>Agaricomycetes</taxon>
        <taxon>Agaricomycetidae</taxon>
        <taxon>Agaricales</taxon>
        <taxon>Marasmiineae</taxon>
        <taxon>Marasmiaceae</taxon>
        <taxon>Moniliophthora</taxon>
    </lineage>
</organism>
<sequence>MTPIGPVECTSPEADPLQADFLYSLSLIACSMRFSALFASLALSLVVSAAPSPATEVTRADSPTVECIVFTKRMGSYKNHYSAACSFLAGACLDRVRDGLTDLWNDRACLAAATCQGTETTVGLAGCANPEIAALGHEGLPHFSQWVQFIVPDCNTIPDRCNMDQQHYIDFFYGTLSQLGSTVWPIDVQSEVIDLYWKSILEWTAIYPDVVKWSNFDDWLHYSHSQ</sequence>
<comment type="caution">
    <text evidence="1">The sequence shown here is derived from an EMBL/GenBank/DDBJ whole genome shotgun (WGS) entry which is preliminary data.</text>
</comment>
<accession>A0A0W0FQB1</accession>